<evidence type="ECO:0000313" key="1">
    <source>
        <dbReference type="EMBL" id="CAB4241383.1"/>
    </source>
</evidence>
<name>A0A6J5T9I2_9CAUD</name>
<evidence type="ECO:0008006" key="2">
    <source>
        <dbReference type="Google" id="ProtNLM"/>
    </source>
</evidence>
<accession>A0A6J5T9I2</accession>
<dbReference type="Gene3D" id="3.40.50.1010">
    <property type="entry name" value="5'-nuclease"/>
    <property type="match status" value="1"/>
</dbReference>
<organism evidence="1">
    <name type="scientific">uncultured Caudovirales phage</name>
    <dbReference type="NCBI Taxonomy" id="2100421"/>
    <lineage>
        <taxon>Viruses</taxon>
        <taxon>Duplodnaviria</taxon>
        <taxon>Heunggongvirae</taxon>
        <taxon>Uroviricota</taxon>
        <taxon>Caudoviricetes</taxon>
        <taxon>Peduoviridae</taxon>
        <taxon>Maltschvirus</taxon>
        <taxon>Maltschvirus maltsch</taxon>
    </lineage>
</organism>
<gene>
    <name evidence="1" type="ORF">UFOVP60_37</name>
</gene>
<proteinExistence type="predicted"/>
<sequence length="320" mass="35792">MMDFASAVQAAAGSSPHRVYKTHGRVLLVDGDALAYTSAGGDDCSPGQARANLVNKVNQAKHASGADSIKLLLTARYSHKGHRYSIARVKPYQGQRSSGRRPKNWQYLRDLLEQGGVPFDIESTATLEADDLFHHYSVLLGAENVVIYTQDKDLRMVPGWHLRWDDNDLCFLKPGVFRMEHGGKVFGNAWFWVQMLQGDTADNIPGLPWFYDGHYSSGANKGKLKPARCGEKSNAVKGLAFQGTNERSFQYCMYLYEDVYQERAAVEILEQACLLWMRRTPSVLDCTLPGGPLNGVFSLDEAWVQQEIIDRTKVQQQDIG</sequence>
<protein>
    <recommendedName>
        <fullName evidence="2">5'-3' exonuclease</fullName>
    </recommendedName>
</protein>
<reference evidence="1" key="1">
    <citation type="submission" date="2020-05" db="EMBL/GenBank/DDBJ databases">
        <authorList>
            <person name="Chiriac C."/>
            <person name="Salcher M."/>
            <person name="Ghai R."/>
            <person name="Kavagutti S V."/>
        </authorList>
    </citation>
    <scope>NUCLEOTIDE SEQUENCE</scope>
</reference>
<dbReference type="EMBL" id="LR797821">
    <property type="protein sequence ID" value="CAB4241383.1"/>
    <property type="molecule type" value="Genomic_DNA"/>
</dbReference>